<keyword evidence="2" id="KW-1185">Reference proteome</keyword>
<sequence length="54" mass="6027">MARKATKPISKSNTEYRVRSLEQTRGVACRLINTRRPGLAPETSLSSSARFFAD</sequence>
<proteinExistence type="predicted"/>
<name>E9D2E5_COCPS</name>
<dbReference type="Proteomes" id="UP000002497">
    <property type="component" value="Unassembled WGS sequence"/>
</dbReference>
<dbReference type="HOGENOM" id="CLU_3050184_0_0_1"/>
<accession>E9D2E5</accession>
<dbReference type="EMBL" id="GL636490">
    <property type="protein sequence ID" value="EFW19359.1"/>
    <property type="molecule type" value="Genomic_DNA"/>
</dbReference>
<dbReference type="VEuPathDB" id="FungiDB:CPSG_03743"/>
<reference evidence="2" key="2">
    <citation type="submission" date="2010-03" db="EMBL/GenBank/DDBJ databases">
        <title>The genome sequence of Coccidioides posadasii strain Silveira.</title>
        <authorList>
            <consortium name="The Broad Institute Genome Sequencing Center for Infectious Disease"/>
            <person name="Neafsey D."/>
            <person name="Orbach M."/>
            <person name="Henn M.R."/>
            <person name="Cole G.T."/>
            <person name="Galgiani J."/>
            <person name="Gardner M.J."/>
            <person name="Kirkland T.N."/>
            <person name="Taylor J.W."/>
            <person name="Young S.K."/>
            <person name="Zeng Q."/>
            <person name="Koehrsen M."/>
            <person name="Alvarado L."/>
            <person name="Berlin A."/>
            <person name="Borenstein D."/>
            <person name="Chapman S.B."/>
            <person name="Chen Z."/>
            <person name="Engels R."/>
            <person name="Freedman E."/>
            <person name="Gellesch M."/>
            <person name="Goldberg J."/>
            <person name="Griggs A."/>
            <person name="Gujja S."/>
            <person name="Heilman E."/>
            <person name="Heiman D."/>
            <person name="Howarth C."/>
            <person name="Jen D."/>
            <person name="Larson L."/>
            <person name="Mehta T."/>
            <person name="Neiman D."/>
            <person name="Park D."/>
            <person name="Pearson M."/>
            <person name="Richards J."/>
            <person name="Roberts A."/>
            <person name="Saif S."/>
            <person name="Shea T."/>
            <person name="Shenoy N."/>
            <person name="Sisk P."/>
            <person name="Stolte C."/>
            <person name="Sykes S."/>
            <person name="Walk T."/>
            <person name="White J."/>
            <person name="Yandava C."/>
            <person name="Haas B."/>
            <person name="Nusbaum C."/>
            <person name="Birren B."/>
        </authorList>
    </citation>
    <scope>NUCLEOTIDE SEQUENCE [LARGE SCALE GENOMIC DNA]</scope>
    <source>
        <strain evidence="2">RMSCC 757 / Silveira</strain>
    </source>
</reference>
<evidence type="ECO:0000313" key="1">
    <source>
        <dbReference type="EMBL" id="EFW19359.1"/>
    </source>
</evidence>
<organism evidence="2">
    <name type="scientific">Coccidioides posadasii (strain RMSCC 757 / Silveira)</name>
    <name type="common">Valley fever fungus</name>
    <dbReference type="NCBI Taxonomy" id="443226"/>
    <lineage>
        <taxon>Eukaryota</taxon>
        <taxon>Fungi</taxon>
        <taxon>Dikarya</taxon>
        <taxon>Ascomycota</taxon>
        <taxon>Pezizomycotina</taxon>
        <taxon>Eurotiomycetes</taxon>
        <taxon>Eurotiomycetidae</taxon>
        <taxon>Onygenales</taxon>
        <taxon>Onygenaceae</taxon>
        <taxon>Coccidioides</taxon>
    </lineage>
</organism>
<protein>
    <submittedName>
        <fullName evidence="1">Uncharacterized protein</fullName>
    </submittedName>
</protein>
<dbReference type="AlphaFoldDB" id="E9D2E5"/>
<gene>
    <name evidence="1" type="ORF">CPSG_03743</name>
</gene>
<evidence type="ECO:0000313" key="2">
    <source>
        <dbReference type="Proteomes" id="UP000002497"/>
    </source>
</evidence>
<reference evidence="2" key="1">
    <citation type="journal article" date="2010" name="Genome Res.">
        <title>Population genomic sequencing of Coccidioides fungi reveals recent hybridization and transposon control.</title>
        <authorList>
            <person name="Neafsey D.E."/>
            <person name="Barker B.M."/>
            <person name="Sharpton T.J."/>
            <person name="Stajich J.E."/>
            <person name="Park D.J."/>
            <person name="Whiston E."/>
            <person name="Hung C.-Y."/>
            <person name="McMahan C."/>
            <person name="White J."/>
            <person name="Sykes S."/>
            <person name="Heiman D."/>
            <person name="Young S."/>
            <person name="Zeng Q."/>
            <person name="Abouelleil A."/>
            <person name="Aftuck L."/>
            <person name="Bessette D."/>
            <person name="Brown A."/>
            <person name="FitzGerald M."/>
            <person name="Lui A."/>
            <person name="Macdonald J.P."/>
            <person name="Priest M."/>
            <person name="Orbach M.J."/>
            <person name="Galgiani J.N."/>
            <person name="Kirkland T.N."/>
            <person name="Cole G.T."/>
            <person name="Birren B.W."/>
            <person name="Henn M.R."/>
            <person name="Taylor J.W."/>
            <person name="Rounsley S.D."/>
        </authorList>
    </citation>
    <scope>NUCLEOTIDE SEQUENCE [LARGE SCALE GENOMIC DNA]</scope>
    <source>
        <strain evidence="2">RMSCC 757 / Silveira</strain>
    </source>
</reference>